<evidence type="ECO:0008006" key="3">
    <source>
        <dbReference type="Google" id="ProtNLM"/>
    </source>
</evidence>
<comment type="caution">
    <text evidence="1">The sequence shown here is derived from an EMBL/GenBank/DDBJ whole genome shotgun (WGS) entry which is preliminary data.</text>
</comment>
<evidence type="ECO:0000313" key="1">
    <source>
        <dbReference type="EMBL" id="KAJ8322191.1"/>
    </source>
</evidence>
<proteinExistence type="predicted"/>
<protein>
    <recommendedName>
        <fullName evidence="3">Myotrophin</fullName>
    </recommendedName>
</protein>
<sequence length="126" mass="14217">MVKIKEKLFYNILDGLAANEKWRQMVTLVQEHRRHHGEYSLRDFAKKVNIPKVIAHSTFRGSEPLLLETIANMLDSGAVLEKDGKLAVLAAIQEEHFKVLAELLRRGANPDLLTLTVGDTPEIFPS</sequence>
<name>A0ABQ9FY67_TEGGR</name>
<organism evidence="1 2">
    <name type="scientific">Tegillarca granosa</name>
    <name type="common">Malaysian cockle</name>
    <name type="synonym">Anadara granosa</name>
    <dbReference type="NCBI Taxonomy" id="220873"/>
    <lineage>
        <taxon>Eukaryota</taxon>
        <taxon>Metazoa</taxon>
        <taxon>Spiralia</taxon>
        <taxon>Lophotrochozoa</taxon>
        <taxon>Mollusca</taxon>
        <taxon>Bivalvia</taxon>
        <taxon>Autobranchia</taxon>
        <taxon>Pteriomorphia</taxon>
        <taxon>Arcoida</taxon>
        <taxon>Arcoidea</taxon>
        <taxon>Arcidae</taxon>
        <taxon>Tegillarca</taxon>
    </lineage>
</organism>
<accession>A0ABQ9FY67</accession>
<gene>
    <name evidence="1" type="ORF">KUTeg_000662</name>
</gene>
<dbReference type="Proteomes" id="UP001217089">
    <property type="component" value="Unassembled WGS sequence"/>
</dbReference>
<evidence type="ECO:0000313" key="2">
    <source>
        <dbReference type="Proteomes" id="UP001217089"/>
    </source>
</evidence>
<reference evidence="1 2" key="1">
    <citation type="submission" date="2022-12" db="EMBL/GenBank/DDBJ databases">
        <title>Chromosome-level genome of Tegillarca granosa.</title>
        <authorList>
            <person name="Kim J."/>
        </authorList>
    </citation>
    <scope>NUCLEOTIDE SEQUENCE [LARGE SCALE GENOMIC DNA]</scope>
    <source>
        <strain evidence="1">Teg-2019</strain>
        <tissue evidence="1">Adductor muscle</tissue>
    </source>
</reference>
<dbReference type="EMBL" id="JARBDR010000018">
    <property type="protein sequence ID" value="KAJ8322191.1"/>
    <property type="molecule type" value="Genomic_DNA"/>
</dbReference>
<keyword evidence="2" id="KW-1185">Reference proteome</keyword>